<dbReference type="Proteomes" id="UP000821845">
    <property type="component" value="Chromosome 10"/>
</dbReference>
<keyword evidence="2" id="KW-1185">Reference proteome</keyword>
<name>A0ACB7T872_HYAAI</name>
<sequence length="59" mass="6474">MVVYCALSPTFLGPYFATAAFNVATCRPSTRSVQWIQKGSPLWDSQVIDVAYANLMSVT</sequence>
<proteinExistence type="predicted"/>
<accession>A0ACB7T872</accession>
<evidence type="ECO:0000313" key="2">
    <source>
        <dbReference type="Proteomes" id="UP000821845"/>
    </source>
</evidence>
<dbReference type="EMBL" id="CM023490">
    <property type="protein sequence ID" value="KAH6943742.1"/>
    <property type="molecule type" value="Genomic_DNA"/>
</dbReference>
<gene>
    <name evidence="1" type="ORF">HPB50_026357</name>
</gene>
<comment type="caution">
    <text evidence="1">The sequence shown here is derived from an EMBL/GenBank/DDBJ whole genome shotgun (WGS) entry which is preliminary data.</text>
</comment>
<organism evidence="1 2">
    <name type="scientific">Hyalomma asiaticum</name>
    <name type="common">Tick</name>
    <dbReference type="NCBI Taxonomy" id="266040"/>
    <lineage>
        <taxon>Eukaryota</taxon>
        <taxon>Metazoa</taxon>
        <taxon>Ecdysozoa</taxon>
        <taxon>Arthropoda</taxon>
        <taxon>Chelicerata</taxon>
        <taxon>Arachnida</taxon>
        <taxon>Acari</taxon>
        <taxon>Parasitiformes</taxon>
        <taxon>Ixodida</taxon>
        <taxon>Ixodoidea</taxon>
        <taxon>Ixodidae</taxon>
        <taxon>Hyalomminae</taxon>
        <taxon>Hyalomma</taxon>
    </lineage>
</organism>
<reference evidence="1" key="1">
    <citation type="submission" date="2020-05" db="EMBL/GenBank/DDBJ databases">
        <title>Large-scale comparative analyses of tick genomes elucidate their genetic diversity and vector capacities.</title>
        <authorList>
            <person name="Jia N."/>
            <person name="Wang J."/>
            <person name="Shi W."/>
            <person name="Du L."/>
            <person name="Sun Y."/>
            <person name="Zhan W."/>
            <person name="Jiang J."/>
            <person name="Wang Q."/>
            <person name="Zhang B."/>
            <person name="Ji P."/>
            <person name="Sakyi L.B."/>
            <person name="Cui X."/>
            <person name="Yuan T."/>
            <person name="Jiang B."/>
            <person name="Yang W."/>
            <person name="Lam T.T.-Y."/>
            <person name="Chang Q."/>
            <person name="Ding S."/>
            <person name="Wang X."/>
            <person name="Zhu J."/>
            <person name="Ruan X."/>
            <person name="Zhao L."/>
            <person name="Wei J."/>
            <person name="Que T."/>
            <person name="Du C."/>
            <person name="Cheng J."/>
            <person name="Dai P."/>
            <person name="Han X."/>
            <person name="Huang E."/>
            <person name="Gao Y."/>
            <person name="Liu J."/>
            <person name="Shao H."/>
            <person name="Ye R."/>
            <person name="Li L."/>
            <person name="Wei W."/>
            <person name="Wang X."/>
            <person name="Wang C."/>
            <person name="Yang T."/>
            <person name="Huo Q."/>
            <person name="Li W."/>
            <person name="Guo W."/>
            <person name="Chen H."/>
            <person name="Zhou L."/>
            <person name="Ni X."/>
            <person name="Tian J."/>
            <person name="Zhou Y."/>
            <person name="Sheng Y."/>
            <person name="Liu T."/>
            <person name="Pan Y."/>
            <person name="Xia L."/>
            <person name="Li J."/>
            <person name="Zhao F."/>
            <person name="Cao W."/>
        </authorList>
    </citation>
    <scope>NUCLEOTIDE SEQUENCE</scope>
    <source>
        <strain evidence="1">Hyas-2018</strain>
    </source>
</reference>
<protein>
    <submittedName>
        <fullName evidence="1">Uncharacterized protein</fullName>
    </submittedName>
</protein>
<evidence type="ECO:0000313" key="1">
    <source>
        <dbReference type="EMBL" id="KAH6943742.1"/>
    </source>
</evidence>